<dbReference type="Proteomes" id="UP000277094">
    <property type="component" value="Unassembled WGS sequence"/>
</dbReference>
<name>A0A3N0E0L0_9ACTN</name>
<reference evidence="1 2" key="1">
    <citation type="submission" date="2018-11" db="EMBL/GenBank/DDBJ databases">
        <authorList>
            <person name="Li F."/>
        </authorList>
    </citation>
    <scope>NUCLEOTIDE SEQUENCE [LARGE SCALE GENOMIC DNA]</scope>
    <source>
        <strain evidence="1 2">KIS18-7</strain>
    </source>
</reference>
<gene>
    <name evidence="1" type="ORF">EFL95_03405</name>
</gene>
<protein>
    <submittedName>
        <fullName evidence="1">Uncharacterized protein</fullName>
    </submittedName>
</protein>
<keyword evidence="2" id="KW-1185">Reference proteome</keyword>
<organism evidence="1 2">
    <name type="scientific">Nocardioides marmorisolisilvae</name>
    <dbReference type="NCBI Taxonomy" id="1542737"/>
    <lineage>
        <taxon>Bacteria</taxon>
        <taxon>Bacillati</taxon>
        <taxon>Actinomycetota</taxon>
        <taxon>Actinomycetes</taxon>
        <taxon>Propionibacteriales</taxon>
        <taxon>Nocardioidaceae</taxon>
        <taxon>Nocardioides</taxon>
    </lineage>
</organism>
<comment type="caution">
    <text evidence="1">The sequence shown here is derived from an EMBL/GenBank/DDBJ whole genome shotgun (WGS) entry which is preliminary data.</text>
</comment>
<sequence length="124" mass="13741">MEGGGSMTLESAISELRSTLGGTRSASNWRLMTRKQLAAVREALSDERFSSWDGWLAARSGASDRERQQLLGRLTALGGGLLDRLDTDRVAAEVRRLLNDVEHYRQKMHDLVYDSVSMEIGGSE</sequence>
<dbReference type="AlphaFoldDB" id="A0A3N0E0L0"/>
<proteinExistence type="predicted"/>
<accession>A0A3N0E0L0</accession>
<dbReference type="EMBL" id="RJSG01000001">
    <property type="protein sequence ID" value="RNL81394.1"/>
    <property type="molecule type" value="Genomic_DNA"/>
</dbReference>
<evidence type="ECO:0000313" key="2">
    <source>
        <dbReference type="Proteomes" id="UP000277094"/>
    </source>
</evidence>
<evidence type="ECO:0000313" key="1">
    <source>
        <dbReference type="EMBL" id="RNL81394.1"/>
    </source>
</evidence>